<dbReference type="EMBL" id="JAMZMK010008457">
    <property type="protein sequence ID" value="KAI7740336.1"/>
    <property type="molecule type" value="Genomic_DNA"/>
</dbReference>
<sequence>MSSFVLDHHRRGWSMLRRGARLEMDMRGLLSLLIFLLSFIAAFIHPCQGCILFIADSNGARQEHNLYSHDQLARHQAN</sequence>
<protein>
    <submittedName>
        <fullName evidence="1">Uncharacterized protein</fullName>
    </submittedName>
</protein>
<evidence type="ECO:0000313" key="2">
    <source>
        <dbReference type="Proteomes" id="UP001206925"/>
    </source>
</evidence>
<name>A0AAD5GHA6_AMBAR</name>
<gene>
    <name evidence="1" type="ORF">M8C21_006746</name>
</gene>
<evidence type="ECO:0000313" key="1">
    <source>
        <dbReference type="EMBL" id="KAI7740336.1"/>
    </source>
</evidence>
<organism evidence="1 2">
    <name type="scientific">Ambrosia artemisiifolia</name>
    <name type="common">Common ragweed</name>
    <dbReference type="NCBI Taxonomy" id="4212"/>
    <lineage>
        <taxon>Eukaryota</taxon>
        <taxon>Viridiplantae</taxon>
        <taxon>Streptophyta</taxon>
        <taxon>Embryophyta</taxon>
        <taxon>Tracheophyta</taxon>
        <taxon>Spermatophyta</taxon>
        <taxon>Magnoliopsida</taxon>
        <taxon>eudicotyledons</taxon>
        <taxon>Gunneridae</taxon>
        <taxon>Pentapetalae</taxon>
        <taxon>asterids</taxon>
        <taxon>campanulids</taxon>
        <taxon>Asterales</taxon>
        <taxon>Asteraceae</taxon>
        <taxon>Asteroideae</taxon>
        <taxon>Heliantheae alliance</taxon>
        <taxon>Heliantheae</taxon>
        <taxon>Ambrosia</taxon>
    </lineage>
</organism>
<reference evidence="1" key="1">
    <citation type="submission" date="2022-06" db="EMBL/GenBank/DDBJ databases">
        <title>Uncovering the hologenomic basis of an extraordinary plant invasion.</title>
        <authorList>
            <person name="Bieker V.C."/>
            <person name="Martin M.D."/>
            <person name="Gilbert T."/>
            <person name="Hodgins K."/>
            <person name="Battlay P."/>
            <person name="Petersen B."/>
            <person name="Wilson J."/>
        </authorList>
    </citation>
    <scope>NUCLEOTIDE SEQUENCE</scope>
    <source>
        <strain evidence="1">AA19_3_7</strain>
        <tissue evidence="1">Leaf</tissue>
    </source>
</reference>
<comment type="caution">
    <text evidence="1">The sequence shown here is derived from an EMBL/GenBank/DDBJ whole genome shotgun (WGS) entry which is preliminary data.</text>
</comment>
<accession>A0AAD5GHA6</accession>
<keyword evidence="2" id="KW-1185">Reference proteome</keyword>
<proteinExistence type="predicted"/>
<dbReference type="AlphaFoldDB" id="A0AAD5GHA6"/>
<dbReference type="Proteomes" id="UP001206925">
    <property type="component" value="Unassembled WGS sequence"/>
</dbReference>